<proteinExistence type="predicted"/>
<name>A0A061ARH6_RHOTO</name>
<reference evidence="7" key="1">
    <citation type="journal article" date="2014" name="Genome Announc.">
        <title>Draft genome sequence of Rhodosporidium toruloides CECT1137, an oleaginous yeast of biotechnological interest.</title>
        <authorList>
            <person name="Morin N."/>
            <person name="Calcas X."/>
            <person name="Devillers H."/>
            <person name="Durrens P."/>
            <person name="Sherman D.J."/>
            <person name="Nicaud J.-M."/>
            <person name="Neuveglise C."/>
        </authorList>
    </citation>
    <scope>NUCLEOTIDE SEQUENCE</scope>
    <source>
        <strain evidence="7">CECT1137</strain>
    </source>
</reference>
<dbReference type="InterPro" id="IPR049328">
    <property type="entry name" value="TM_ErbB1"/>
</dbReference>
<organism evidence="7">
    <name type="scientific">Rhodotorula toruloides</name>
    <name type="common">Yeast</name>
    <name type="synonym">Rhodosporidium toruloides</name>
    <dbReference type="NCBI Taxonomy" id="5286"/>
    <lineage>
        <taxon>Eukaryota</taxon>
        <taxon>Fungi</taxon>
        <taxon>Dikarya</taxon>
        <taxon>Basidiomycota</taxon>
        <taxon>Pucciniomycotina</taxon>
        <taxon>Microbotryomycetes</taxon>
        <taxon>Sporidiobolales</taxon>
        <taxon>Sporidiobolaceae</taxon>
        <taxon>Rhodotorula</taxon>
    </lineage>
</organism>
<dbReference type="AlphaFoldDB" id="A0A061ARH6"/>
<keyword evidence="5" id="KW-0472">Membrane</keyword>
<protein>
    <submittedName>
        <fullName evidence="7">RHTO0S05e00254g1_1</fullName>
    </submittedName>
</protein>
<feature type="transmembrane region" description="Helical" evidence="5">
    <location>
        <begin position="258"/>
        <end position="280"/>
    </location>
</feature>
<keyword evidence="5" id="KW-0812">Transmembrane</keyword>
<dbReference type="OrthoDB" id="2530258at2759"/>
<evidence type="ECO:0000256" key="4">
    <source>
        <dbReference type="SAM" id="MobiDB-lite"/>
    </source>
</evidence>
<keyword evidence="3" id="KW-0067">ATP-binding</keyword>
<dbReference type="Pfam" id="PF21314">
    <property type="entry name" value="TM_ErbB1"/>
    <property type="match status" value="1"/>
</dbReference>
<accession>A0A061ARH6</accession>
<evidence type="ECO:0000256" key="2">
    <source>
        <dbReference type="ARBA" id="ARBA00022741"/>
    </source>
</evidence>
<keyword evidence="5" id="KW-1133">Transmembrane helix</keyword>
<evidence type="ECO:0000256" key="3">
    <source>
        <dbReference type="ARBA" id="ARBA00022840"/>
    </source>
</evidence>
<keyword evidence="2" id="KW-0547">Nucleotide-binding</keyword>
<dbReference type="GO" id="GO:0005524">
    <property type="term" value="F:ATP binding"/>
    <property type="evidence" value="ECO:0007669"/>
    <property type="project" value="UniProtKB-KW"/>
</dbReference>
<evidence type="ECO:0000259" key="6">
    <source>
        <dbReference type="Pfam" id="PF21314"/>
    </source>
</evidence>
<evidence type="ECO:0000313" key="7">
    <source>
        <dbReference type="EMBL" id="CDR40252.1"/>
    </source>
</evidence>
<feature type="domain" description="Epidermal growth factor receptor-like transmembrane-juxtamembrane segment" evidence="6">
    <location>
        <begin position="258"/>
        <end position="286"/>
    </location>
</feature>
<keyword evidence="1" id="KW-0597">Phosphoprotein</keyword>
<evidence type="ECO:0000256" key="5">
    <source>
        <dbReference type="SAM" id="Phobius"/>
    </source>
</evidence>
<gene>
    <name evidence="7" type="ORF">RHTO0S_05e00254g</name>
</gene>
<feature type="region of interest" description="Disordered" evidence="4">
    <location>
        <begin position="331"/>
        <end position="377"/>
    </location>
</feature>
<evidence type="ECO:0000256" key="1">
    <source>
        <dbReference type="ARBA" id="ARBA00022553"/>
    </source>
</evidence>
<sequence length="377" mass="39052">MLLTFWRAFRRRCHEGPILIAPDFRKVLQRCTHLVLGLWALTAQTTIPSASSASLNSTSPADSTVVLTRTSTGTSTITSTSSVLSTVVSASSTSASSSAFPSPTANVTTGSDQTLRLWQPKGGLVMCQRAEFAFTGPAVPKTCGVYVTNSSTYLQQIPLGGAVTSYTAGTFSWLVDVPAGLSLDIQIWVTLNGQVNQVTIHGLVVQESGDNTCLATGPGQNTQSIISYASTLNSSYTWQPPSATATSSGGKGTNVGGIAGGVVGGVLGLALLALVTVWFLRRRHARHLDDDAFGPNGDLTSAQMVAMGYQGQPMPSPGGVVPYQPATPSMLAEPMSSSTPPPALGADFGSPRSPAVTQGTAGLDDPATFLARSTRGR</sequence>
<dbReference type="EMBL" id="LK052940">
    <property type="protein sequence ID" value="CDR40252.1"/>
    <property type="molecule type" value="Genomic_DNA"/>
</dbReference>